<dbReference type="Gene3D" id="2.10.60.10">
    <property type="entry name" value="CD59"/>
    <property type="match status" value="1"/>
</dbReference>
<dbReference type="AlphaFoldDB" id="A0A226DGP0"/>
<dbReference type="EMBL" id="LNIX01000020">
    <property type="protein sequence ID" value="OXA44118.1"/>
    <property type="molecule type" value="Genomic_DNA"/>
</dbReference>
<dbReference type="SUPFAM" id="SSF57302">
    <property type="entry name" value="Snake toxin-like"/>
    <property type="match status" value="1"/>
</dbReference>
<accession>A0A226DGP0</accession>
<organism evidence="1 2">
    <name type="scientific">Folsomia candida</name>
    <name type="common">Springtail</name>
    <dbReference type="NCBI Taxonomy" id="158441"/>
    <lineage>
        <taxon>Eukaryota</taxon>
        <taxon>Metazoa</taxon>
        <taxon>Ecdysozoa</taxon>
        <taxon>Arthropoda</taxon>
        <taxon>Hexapoda</taxon>
        <taxon>Collembola</taxon>
        <taxon>Entomobryomorpha</taxon>
        <taxon>Isotomoidea</taxon>
        <taxon>Isotomidae</taxon>
        <taxon>Proisotominae</taxon>
        <taxon>Folsomia</taxon>
    </lineage>
</organism>
<name>A0A226DGP0_FOLCA</name>
<proteinExistence type="predicted"/>
<sequence>MNVNLGEFKVGTLSVVEGIRCYQCGTYIITSVTPCRNLSSTHLHECPPEAQFCSKYSNPAIQVYGCEKHCEERVQNSFEIHCCGEDKCNGAEITRGSSWIFLLAIPATWYMML</sequence>
<evidence type="ECO:0000313" key="1">
    <source>
        <dbReference type="EMBL" id="OXA44118.1"/>
    </source>
</evidence>
<protein>
    <submittedName>
        <fullName evidence="1">Lymphocyte antigen 6I</fullName>
    </submittedName>
</protein>
<dbReference type="OMA" id="ITPCINY"/>
<evidence type="ECO:0000313" key="2">
    <source>
        <dbReference type="Proteomes" id="UP000198287"/>
    </source>
</evidence>
<gene>
    <name evidence="1" type="ORF">Fcan01_21145</name>
</gene>
<dbReference type="InterPro" id="IPR045860">
    <property type="entry name" value="Snake_toxin-like_sf"/>
</dbReference>
<keyword evidence="2" id="KW-1185">Reference proteome</keyword>
<dbReference type="Proteomes" id="UP000198287">
    <property type="component" value="Unassembled WGS sequence"/>
</dbReference>
<comment type="caution">
    <text evidence="1">The sequence shown here is derived from an EMBL/GenBank/DDBJ whole genome shotgun (WGS) entry which is preliminary data.</text>
</comment>
<reference evidence="1 2" key="1">
    <citation type="submission" date="2015-12" db="EMBL/GenBank/DDBJ databases">
        <title>The genome of Folsomia candida.</title>
        <authorList>
            <person name="Faddeeva A."/>
            <person name="Derks M.F."/>
            <person name="Anvar Y."/>
            <person name="Smit S."/>
            <person name="Van Straalen N."/>
            <person name="Roelofs D."/>
        </authorList>
    </citation>
    <scope>NUCLEOTIDE SEQUENCE [LARGE SCALE GENOMIC DNA]</scope>
    <source>
        <strain evidence="1 2">VU population</strain>
        <tissue evidence="1">Whole body</tissue>
    </source>
</reference>